<dbReference type="InterPro" id="IPR002502">
    <property type="entry name" value="Amidase_domain"/>
</dbReference>
<dbReference type="STRING" id="7167.A0A182FJR0"/>
<reference evidence="6" key="2">
    <citation type="submission" date="2022-08" db="UniProtKB">
        <authorList>
            <consortium name="EnsemblMetazoa"/>
        </authorList>
    </citation>
    <scope>IDENTIFICATION</scope>
    <source>
        <strain evidence="6">STECLA/ALBI9_A</strain>
    </source>
</reference>
<dbReference type="FunFam" id="3.40.80.10:FF:000001">
    <property type="entry name" value="Peptidoglycan recognition protein 1"/>
    <property type="match status" value="1"/>
</dbReference>
<dbReference type="InterPro" id="IPR036505">
    <property type="entry name" value="Amidase/PGRP_sf"/>
</dbReference>
<dbReference type="EnsemblMetazoa" id="AALB006755-RA">
    <property type="protein sequence ID" value="AALB006755-PA"/>
    <property type="gene ID" value="AALB006755"/>
</dbReference>
<accession>A0A182FJR0</accession>
<dbReference type="SUPFAM" id="SSF55846">
    <property type="entry name" value="N-acetylmuramoyl-L-alanine amidase-like"/>
    <property type="match status" value="1"/>
</dbReference>
<evidence type="ECO:0000259" key="4">
    <source>
        <dbReference type="SMART" id="SM00644"/>
    </source>
</evidence>
<dbReference type="Pfam" id="PF01510">
    <property type="entry name" value="Amidase_2"/>
    <property type="match status" value="1"/>
</dbReference>
<dbReference type="GO" id="GO:0045087">
    <property type="term" value="P:innate immune response"/>
    <property type="evidence" value="ECO:0007669"/>
    <property type="project" value="UniProtKB-KW"/>
</dbReference>
<feature type="domain" description="N-acetylmuramoyl-L-alanine amidase" evidence="4">
    <location>
        <begin position="64"/>
        <end position="198"/>
    </location>
</feature>
<dbReference type="Gene3D" id="3.40.80.10">
    <property type="entry name" value="Peptidoglycan recognition protein-like"/>
    <property type="match status" value="1"/>
</dbReference>
<dbReference type="InterPro" id="IPR006619">
    <property type="entry name" value="PGRP_domain_met/bac"/>
</dbReference>
<dbReference type="GO" id="GO:0008270">
    <property type="term" value="F:zinc ion binding"/>
    <property type="evidence" value="ECO:0007669"/>
    <property type="project" value="InterPro"/>
</dbReference>
<evidence type="ECO:0000313" key="7">
    <source>
        <dbReference type="Proteomes" id="UP000069272"/>
    </source>
</evidence>
<proteinExistence type="inferred from homology"/>
<dbReference type="PANTHER" id="PTHR11022">
    <property type="entry name" value="PEPTIDOGLYCAN RECOGNITION PROTEIN"/>
    <property type="match status" value="1"/>
</dbReference>
<reference evidence="6 7" key="1">
    <citation type="journal article" date="2017" name="G3 (Bethesda)">
        <title>The Physical Genome Mapping of Anopheles albimanus Corrected Scaffold Misassemblies and Identified Interarm Rearrangements in Genus Anopheles.</title>
        <authorList>
            <person name="Artemov G.N."/>
            <person name="Peery A.N."/>
            <person name="Jiang X."/>
            <person name="Tu Z."/>
            <person name="Stegniy V.N."/>
            <person name="Sharakhova M.V."/>
            <person name="Sharakhov I.V."/>
        </authorList>
    </citation>
    <scope>NUCLEOTIDE SEQUENCE [LARGE SCALE GENOMIC DNA]</scope>
    <source>
        <strain evidence="6 7">ALBI9_A</strain>
    </source>
</reference>
<dbReference type="GO" id="GO:0008745">
    <property type="term" value="F:N-acetylmuramoyl-L-alanine amidase activity"/>
    <property type="evidence" value="ECO:0007669"/>
    <property type="project" value="InterPro"/>
</dbReference>
<keyword evidence="3" id="KW-0391">Immunity</keyword>
<organism evidence="6 7">
    <name type="scientific">Anopheles albimanus</name>
    <name type="common">New world malaria mosquito</name>
    <dbReference type="NCBI Taxonomy" id="7167"/>
    <lineage>
        <taxon>Eukaryota</taxon>
        <taxon>Metazoa</taxon>
        <taxon>Ecdysozoa</taxon>
        <taxon>Arthropoda</taxon>
        <taxon>Hexapoda</taxon>
        <taxon>Insecta</taxon>
        <taxon>Pterygota</taxon>
        <taxon>Neoptera</taxon>
        <taxon>Endopterygota</taxon>
        <taxon>Diptera</taxon>
        <taxon>Nematocera</taxon>
        <taxon>Culicoidea</taxon>
        <taxon>Culicidae</taxon>
        <taxon>Anophelinae</taxon>
        <taxon>Anopheles</taxon>
    </lineage>
</organism>
<evidence type="ECO:0000313" key="6">
    <source>
        <dbReference type="EnsemblMetazoa" id="AALB006755-PA"/>
    </source>
</evidence>
<dbReference type="GO" id="GO:0009253">
    <property type="term" value="P:peptidoglycan catabolic process"/>
    <property type="evidence" value="ECO:0007669"/>
    <property type="project" value="InterPro"/>
</dbReference>
<dbReference type="VEuPathDB" id="VectorBase:AALB006755"/>
<evidence type="ECO:0000259" key="5">
    <source>
        <dbReference type="SMART" id="SM00701"/>
    </source>
</evidence>
<dbReference type="SMART" id="SM00701">
    <property type="entry name" value="PGRP"/>
    <property type="match status" value="1"/>
</dbReference>
<dbReference type="SMART" id="SM00644">
    <property type="entry name" value="Ami_2"/>
    <property type="match status" value="1"/>
</dbReference>
<keyword evidence="2" id="KW-0399">Innate immunity</keyword>
<feature type="domain" description="Peptidoglycan recognition protein family" evidence="5">
    <location>
        <begin position="51"/>
        <end position="192"/>
    </location>
</feature>
<dbReference type="Proteomes" id="UP000069272">
    <property type="component" value="Chromosome X"/>
</dbReference>
<dbReference type="InterPro" id="IPR015510">
    <property type="entry name" value="PGRP"/>
</dbReference>
<evidence type="ECO:0000256" key="1">
    <source>
        <dbReference type="ARBA" id="ARBA00007553"/>
    </source>
</evidence>
<comment type="similarity">
    <text evidence="1">Belongs to the N-acetylmuramoyl-L-alanine amidase 2 family.</text>
</comment>
<protein>
    <submittedName>
        <fullName evidence="6">Uncharacterized protein</fullName>
    </submittedName>
</protein>
<evidence type="ECO:0000256" key="3">
    <source>
        <dbReference type="ARBA" id="ARBA00022859"/>
    </source>
</evidence>
<keyword evidence="7" id="KW-1185">Reference proteome</keyword>
<name>A0A182FJR0_ANOAL</name>
<evidence type="ECO:0000256" key="2">
    <source>
        <dbReference type="ARBA" id="ARBA00022588"/>
    </source>
</evidence>
<dbReference type="VEuPathDB" id="VectorBase:AALB20_027620"/>
<dbReference type="PANTHER" id="PTHR11022:SF74">
    <property type="entry name" value="PEPTIDOGLYCAN-RECOGNITION PROTEIN SA"/>
    <property type="match status" value="1"/>
</dbReference>
<dbReference type="AlphaFoldDB" id="A0A182FJR0"/>
<sequence length="216" mass="24129">MPTTRVLLLGRAVMLLMLLLVILCSTGVRGQQRQQQQQLEEEDDPGTSVCPRIIRREQWDAERSTNVTYQLKPVAKVIIHHTTGDRCTTVASCKEMVLGVQSFHQKQNGWSDIGYNFLIGPAQVFEGIGWHRVGAHLRGHNANSIGIAFLGNFDVLRPTARSLEALDRLLECGVALGELTPDYRLHGASQLQSTNSPGRLLYARVKEHSHWTRPAD</sequence>
<dbReference type="CDD" id="cd06583">
    <property type="entry name" value="PGRP"/>
    <property type="match status" value="1"/>
</dbReference>